<proteinExistence type="inferred from homology"/>
<dbReference type="PROSITE" id="PS00893">
    <property type="entry name" value="NUDIX_BOX"/>
    <property type="match status" value="1"/>
</dbReference>
<feature type="compositionally biased region" description="Polar residues" evidence="9">
    <location>
        <begin position="566"/>
        <end position="583"/>
    </location>
</feature>
<feature type="domain" description="Nudix hydrolase" evidence="10">
    <location>
        <begin position="36"/>
        <end position="165"/>
    </location>
</feature>
<dbReference type="OrthoDB" id="18996at2759"/>
<dbReference type="InterPro" id="IPR020084">
    <property type="entry name" value="NUDIX_hydrolase_CS"/>
</dbReference>
<dbReference type="InterPro" id="IPR036189">
    <property type="entry name" value="DCP2_BoxA_sf"/>
</dbReference>
<dbReference type="STRING" id="98765.A0A2R6S641"/>
<comment type="cofactor">
    <cofactor evidence="1">
        <name>Mn(2+)</name>
        <dbReference type="ChEBI" id="CHEBI:29035"/>
    </cofactor>
</comment>
<reference evidence="11 12" key="1">
    <citation type="submission" date="2018-02" db="EMBL/GenBank/DDBJ databases">
        <title>Genome sequence of the basidiomycete white-rot fungus Phlebia centrifuga.</title>
        <authorList>
            <person name="Granchi Z."/>
            <person name="Peng M."/>
            <person name="de Vries R.P."/>
            <person name="Hilden K."/>
            <person name="Makela M.R."/>
            <person name="Grigoriev I."/>
            <person name="Riley R."/>
        </authorList>
    </citation>
    <scope>NUCLEOTIDE SEQUENCE [LARGE SCALE GENOMIC DNA]</scope>
    <source>
        <strain evidence="11 12">FBCC195</strain>
    </source>
</reference>
<organism evidence="11 12">
    <name type="scientific">Hermanssonia centrifuga</name>
    <dbReference type="NCBI Taxonomy" id="98765"/>
    <lineage>
        <taxon>Eukaryota</taxon>
        <taxon>Fungi</taxon>
        <taxon>Dikarya</taxon>
        <taxon>Basidiomycota</taxon>
        <taxon>Agaricomycotina</taxon>
        <taxon>Agaricomycetes</taxon>
        <taxon>Polyporales</taxon>
        <taxon>Meruliaceae</taxon>
        <taxon>Hermanssonia</taxon>
    </lineage>
</organism>
<dbReference type="InterPro" id="IPR044099">
    <property type="entry name" value="Dcp2_NUDIX"/>
</dbReference>
<dbReference type="GO" id="GO:0003723">
    <property type="term" value="F:RNA binding"/>
    <property type="evidence" value="ECO:0007669"/>
    <property type="project" value="UniProtKB-KW"/>
</dbReference>
<evidence type="ECO:0000256" key="3">
    <source>
        <dbReference type="ARBA" id="ARBA00005279"/>
    </source>
</evidence>
<dbReference type="EMBL" id="MLYV02000032">
    <property type="protein sequence ID" value="PSS37761.1"/>
    <property type="molecule type" value="Genomic_DNA"/>
</dbReference>
<dbReference type="GO" id="GO:0030145">
    <property type="term" value="F:manganese ion binding"/>
    <property type="evidence" value="ECO:0007669"/>
    <property type="project" value="InterPro"/>
</dbReference>
<gene>
    <name evidence="11" type="ORF">PHLCEN_2v454</name>
</gene>
<evidence type="ECO:0000256" key="4">
    <source>
        <dbReference type="ARBA" id="ARBA00022490"/>
    </source>
</evidence>
<dbReference type="GO" id="GO:0140933">
    <property type="term" value="F:5'-(N(7)-methylguanosine 5'-triphospho)-[mRNA] hydrolase activity"/>
    <property type="evidence" value="ECO:0007669"/>
    <property type="project" value="InterPro"/>
</dbReference>
<name>A0A2R6S641_9APHY</name>
<keyword evidence="8" id="KW-0464">Manganese</keyword>
<dbReference type="Gene3D" id="1.10.10.1050">
    <property type="entry name" value="Dcp2, box A domain"/>
    <property type="match status" value="1"/>
</dbReference>
<evidence type="ECO:0000259" key="10">
    <source>
        <dbReference type="PROSITE" id="PS51462"/>
    </source>
</evidence>
<dbReference type="GO" id="GO:0000290">
    <property type="term" value="P:deadenylation-dependent decapping of nuclear-transcribed mRNA"/>
    <property type="evidence" value="ECO:0007669"/>
    <property type="project" value="InterPro"/>
</dbReference>
<evidence type="ECO:0000256" key="7">
    <source>
        <dbReference type="ARBA" id="ARBA00022884"/>
    </source>
</evidence>
<evidence type="ECO:0000256" key="1">
    <source>
        <dbReference type="ARBA" id="ARBA00001936"/>
    </source>
</evidence>
<dbReference type="Proteomes" id="UP000186601">
    <property type="component" value="Unassembled WGS sequence"/>
</dbReference>
<keyword evidence="6" id="KW-0378">Hydrolase</keyword>
<sequence length="644" mass="69840">MTLKKFSNSLFHVCPLLSHWGDDHEQTFQSFLAYKTRVPVCGAIMINETWDKCLLVKGWKATSAWSFPKGKINEQEPRPRCAVREVLEETGYDLDEQIDPSNVVELSIKDQSISLYIVPNVPEDFHFETRTRKEISKISWFKLTDLPTWKRNKAVPGKFYLITPFIGPLKAFLRDHKPKDLPRRTLKQYMPPAVDLDTHISSEEETHGDEIAIAQESSSQSSSADNGEPQTPSPLYSEPLVNHAIDVVDLSMQQTLNMDSVDPHFARLLSSLSLSASAAPPTGPGGKVEATVQPPIPSPPVPSAPIVQNKIPPPTSHGYTSTIPQTYSSSSFTMGSQVSPTLSSTAVSASASSHAGHLASLRRLHVSSGDLARLGTNGFVPSQSVSILQQSSSVKADIPLSPLQAKGSVVPKHMKYISILENIAQESERMTPRLERQAQMMNEASPAVQSQLGLPGASSSHLTYGVHTESPVIYSSRPGVSTTNGAFPTSTLHVGPSIDAFTVRPQTSNTFHRPPYRGLSSRPSMNENQLRVMMSGPGIRPPTSQSYGPYPSPFSAPRQPAVHSFTAPQAYSSSRPQPPSNSHMAPGPQHLPPGQYLAPAPLSMPAFNVVPRTNPAHLLSILNAPHAAPVYNAFPGSLGAPGLR</sequence>
<dbReference type="PANTHER" id="PTHR23114:SF17">
    <property type="entry name" value="M7GPPPN-MRNA HYDROLASE"/>
    <property type="match status" value="1"/>
</dbReference>
<evidence type="ECO:0000256" key="2">
    <source>
        <dbReference type="ARBA" id="ARBA00004496"/>
    </source>
</evidence>
<dbReference type="GO" id="GO:0000932">
    <property type="term" value="C:P-body"/>
    <property type="evidence" value="ECO:0007669"/>
    <property type="project" value="TreeGrafter"/>
</dbReference>
<evidence type="ECO:0000256" key="8">
    <source>
        <dbReference type="ARBA" id="ARBA00023211"/>
    </source>
</evidence>
<keyword evidence="7" id="KW-0694">RNA-binding</keyword>
<dbReference type="InterPro" id="IPR000086">
    <property type="entry name" value="NUDIX_hydrolase_dom"/>
</dbReference>
<comment type="caution">
    <text evidence="11">The sequence shown here is derived from an EMBL/GenBank/DDBJ whole genome shotgun (WGS) entry which is preliminary data.</text>
</comment>
<comment type="similarity">
    <text evidence="3">Belongs to the Nudix hydrolase family. DCP2 subfamily.</text>
</comment>
<dbReference type="Gene3D" id="3.90.79.10">
    <property type="entry name" value="Nucleoside Triphosphate Pyrophosphohydrolase"/>
    <property type="match status" value="1"/>
</dbReference>
<evidence type="ECO:0000313" key="12">
    <source>
        <dbReference type="Proteomes" id="UP000186601"/>
    </source>
</evidence>
<dbReference type="Pfam" id="PF00293">
    <property type="entry name" value="NUDIX"/>
    <property type="match status" value="1"/>
</dbReference>
<feature type="region of interest" description="Disordered" evidence="9">
    <location>
        <begin position="538"/>
        <end position="596"/>
    </location>
</feature>
<dbReference type="CDD" id="cd03672">
    <property type="entry name" value="NUDIX_Dcp2p_Nudt20"/>
    <property type="match status" value="1"/>
</dbReference>
<dbReference type="PROSITE" id="PS51462">
    <property type="entry name" value="NUDIX"/>
    <property type="match status" value="1"/>
</dbReference>
<evidence type="ECO:0000256" key="6">
    <source>
        <dbReference type="ARBA" id="ARBA00022801"/>
    </source>
</evidence>
<accession>A0A2R6S641</accession>
<dbReference type="GO" id="GO:0000184">
    <property type="term" value="P:nuclear-transcribed mRNA catabolic process, nonsense-mediated decay"/>
    <property type="evidence" value="ECO:0007669"/>
    <property type="project" value="InterPro"/>
</dbReference>
<feature type="compositionally biased region" description="Polar residues" evidence="9">
    <location>
        <begin position="224"/>
        <end position="234"/>
    </location>
</feature>
<evidence type="ECO:0000256" key="5">
    <source>
        <dbReference type="ARBA" id="ARBA00022723"/>
    </source>
</evidence>
<keyword evidence="4" id="KW-0963">Cytoplasm</keyword>
<dbReference type="SUPFAM" id="SSF55811">
    <property type="entry name" value="Nudix"/>
    <property type="match status" value="1"/>
</dbReference>
<keyword evidence="12" id="KW-1185">Reference proteome</keyword>
<protein>
    <recommendedName>
        <fullName evidence="10">Nudix hydrolase domain-containing protein</fullName>
    </recommendedName>
</protein>
<feature type="region of interest" description="Disordered" evidence="9">
    <location>
        <begin position="215"/>
        <end position="237"/>
    </location>
</feature>
<comment type="subcellular location">
    <subcellularLocation>
        <location evidence="2">Cytoplasm</location>
    </subcellularLocation>
</comment>
<keyword evidence="5" id="KW-0479">Metal-binding</keyword>
<dbReference type="AlphaFoldDB" id="A0A2R6S641"/>
<dbReference type="PANTHER" id="PTHR23114">
    <property type="entry name" value="M7GPPPN-MRNA HYDROLASE"/>
    <property type="match status" value="1"/>
</dbReference>
<dbReference type="InterPro" id="IPR015797">
    <property type="entry name" value="NUDIX_hydrolase-like_dom_sf"/>
</dbReference>
<evidence type="ECO:0000313" key="11">
    <source>
        <dbReference type="EMBL" id="PSS37761.1"/>
    </source>
</evidence>
<evidence type="ECO:0000256" key="9">
    <source>
        <dbReference type="SAM" id="MobiDB-lite"/>
    </source>
</evidence>
<dbReference type="FunFam" id="3.90.79.10:FF:000003">
    <property type="entry name" value="M7GpppN-mRNA hydrolase isoform 2"/>
    <property type="match status" value="1"/>
</dbReference>